<evidence type="ECO:0000256" key="3">
    <source>
        <dbReference type="ARBA" id="ARBA00022679"/>
    </source>
</evidence>
<dbReference type="Gene3D" id="3.40.50.2000">
    <property type="entry name" value="Glycogen Phosphorylase B"/>
    <property type="match status" value="2"/>
</dbReference>
<dbReference type="Pfam" id="PF00534">
    <property type="entry name" value="Glycos_transf_1"/>
    <property type="match status" value="1"/>
</dbReference>
<evidence type="ECO:0000313" key="7">
    <source>
        <dbReference type="Proteomes" id="UP000609651"/>
    </source>
</evidence>
<dbReference type="SUPFAM" id="SSF53756">
    <property type="entry name" value="UDP-Glycosyltransferase/glycogen phosphorylase"/>
    <property type="match status" value="1"/>
</dbReference>
<name>A0ABX1VGJ3_9PLAN</name>
<proteinExistence type="inferred from homology"/>
<dbReference type="RefSeq" id="WP_171187366.1">
    <property type="nucleotide sequence ID" value="NZ_WTPX01000075.1"/>
</dbReference>
<evidence type="ECO:0000313" key="6">
    <source>
        <dbReference type="EMBL" id="NNJ26387.1"/>
    </source>
</evidence>
<evidence type="ECO:0000256" key="2">
    <source>
        <dbReference type="ARBA" id="ARBA00022676"/>
    </source>
</evidence>
<dbReference type="GO" id="GO:0102710">
    <property type="term" value="F:D-inositol-3-phosphate glycosyltransferase activity"/>
    <property type="evidence" value="ECO:0007669"/>
    <property type="project" value="UniProtKB-EC"/>
</dbReference>
<dbReference type="Proteomes" id="UP000609651">
    <property type="component" value="Unassembled WGS sequence"/>
</dbReference>
<evidence type="ECO:0000256" key="1">
    <source>
        <dbReference type="ARBA" id="ARBA00009481"/>
    </source>
</evidence>
<evidence type="ECO:0000259" key="4">
    <source>
        <dbReference type="Pfam" id="PF00534"/>
    </source>
</evidence>
<accession>A0ABX1VGJ3</accession>
<reference evidence="6 7" key="1">
    <citation type="journal article" date="2020" name="Syst. Appl. Microbiol.">
        <title>Alienimonas chondri sp. nov., a novel planctomycete isolated from the biofilm of the red alga Chondrus crispus.</title>
        <authorList>
            <person name="Vitorino I."/>
            <person name="Albuquerque L."/>
            <person name="Wiegand S."/>
            <person name="Kallscheuer N."/>
            <person name="da Costa M.S."/>
            <person name="Lobo-da-Cunha A."/>
            <person name="Jogler C."/>
            <person name="Lage O.M."/>
        </authorList>
    </citation>
    <scope>NUCLEOTIDE SEQUENCE [LARGE SCALE GENOMIC DNA]</scope>
    <source>
        <strain evidence="6 7">LzC2</strain>
    </source>
</reference>
<evidence type="ECO:0000259" key="5">
    <source>
        <dbReference type="Pfam" id="PF13579"/>
    </source>
</evidence>
<protein>
    <submittedName>
        <fullName evidence="6">D-inositol-3-phosphate glycosyltransferase</fullName>
        <ecNumber evidence="6">2.4.1.250</ecNumber>
    </submittedName>
</protein>
<keyword evidence="7" id="KW-1185">Reference proteome</keyword>
<comment type="caution">
    <text evidence="6">The sequence shown here is derived from an EMBL/GenBank/DDBJ whole genome shotgun (WGS) entry which is preliminary data.</text>
</comment>
<organism evidence="6 7">
    <name type="scientific">Alienimonas chondri</name>
    <dbReference type="NCBI Taxonomy" id="2681879"/>
    <lineage>
        <taxon>Bacteria</taxon>
        <taxon>Pseudomonadati</taxon>
        <taxon>Planctomycetota</taxon>
        <taxon>Planctomycetia</taxon>
        <taxon>Planctomycetales</taxon>
        <taxon>Planctomycetaceae</taxon>
        <taxon>Alienimonas</taxon>
    </lineage>
</organism>
<keyword evidence="2 6" id="KW-0328">Glycosyltransferase</keyword>
<sequence>MILITAHAWVDDLAGGSFKLATEFAESLADRGRRVHYVCCGHERTPPPRTVERGVTVWRYPRPRGRGPFALWGHVRGTAAAVQRVLAEAGPPDCLNGHTPLQFTGALRGLRGAKSRAREGGRTVYTVHSPFADEFAAEGRRGPQAWSTRVAAELEGRNCRRADAIVGLSAFTLHRLRALCPDISTLRDAPVGGASVCHGWIDIERFQPVEDRPALRARLGGAWANAAEEPTFFTLRRLHRRMGLDLLIDAAAALDRSGKRFRLLIGGGGPLRGELQARIDSLGLSERVTLLGFVPDEDLPDCYAAADCFVLPTRDLECFGLIILESYAAGVPVIATPVAAIPELVTLAGDGWLTETASAEALADRMQAFLAGRLAGDPAKLRGIAEGFDRTAGVSALESVCFSGRSVSSRDPALS</sequence>
<dbReference type="EMBL" id="WTPX01000075">
    <property type="protein sequence ID" value="NNJ26387.1"/>
    <property type="molecule type" value="Genomic_DNA"/>
</dbReference>
<dbReference type="PANTHER" id="PTHR12526:SF640">
    <property type="entry name" value="COLANIC ACID BIOSYNTHESIS GLYCOSYLTRANSFERASE WCAL-RELATED"/>
    <property type="match status" value="1"/>
</dbReference>
<dbReference type="EC" id="2.4.1.250" evidence="6"/>
<dbReference type="CDD" id="cd03801">
    <property type="entry name" value="GT4_PimA-like"/>
    <property type="match status" value="1"/>
</dbReference>
<comment type="similarity">
    <text evidence="1">Belongs to the glycosyltransferase group 1 family. Glycosyltransferase 4 subfamily.</text>
</comment>
<dbReference type="Pfam" id="PF13579">
    <property type="entry name" value="Glyco_trans_4_4"/>
    <property type="match status" value="1"/>
</dbReference>
<feature type="domain" description="Glycosyltransferase subfamily 4-like N-terminal" evidence="5">
    <location>
        <begin position="21"/>
        <end position="179"/>
    </location>
</feature>
<keyword evidence="3 6" id="KW-0808">Transferase</keyword>
<dbReference type="InterPro" id="IPR001296">
    <property type="entry name" value="Glyco_trans_1"/>
</dbReference>
<dbReference type="PANTHER" id="PTHR12526">
    <property type="entry name" value="GLYCOSYLTRANSFERASE"/>
    <property type="match status" value="1"/>
</dbReference>
<gene>
    <name evidence="6" type="primary">mshA_9</name>
    <name evidence="6" type="ORF">LzC2_24700</name>
</gene>
<feature type="domain" description="Glycosyl transferase family 1" evidence="4">
    <location>
        <begin position="226"/>
        <end position="373"/>
    </location>
</feature>
<dbReference type="InterPro" id="IPR028098">
    <property type="entry name" value="Glyco_trans_4-like_N"/>
</dbReference>